<gene>
    <name evidence="2" type="ORF">GCM10011390_39110</name>
</gene>
<dbReference type="SUPFAM" id="SSF54593">
    <property type="entry name" value="Glyoxalase/Bleomycin resistance protein/Dihydroxybiphenyl dioxygenase"/>
    <property type="match status" value="1"/>
</dbReference>
<dbReference type="PANTHER" id="PTHR39175">
    <property type="entry name" value="FAMILY PROTEIN, PUTATIVE (AFU_ORTHOLOGUE AFUA_3G15060)-RELATED"/>
    <property type="match status" value="1"/>
</dbReference>
<organism evidence="2 3">
    <name type="scientific">Aureimonas endophytica</name>
    <dbReference type="NCBI Taxonomy" id="2027858"/>
    <lineage>
        <taxon>Bacteria</taxon>
        <taxon>Pseudomonadati</taxon>
        <taxon>Pseudomonadota</taxon>
        <taxon>Alphaproteobacteria</taxon>
        <taxon>Hyphomicrobiales</taxon>
        <taxon>Aurantimonadaceae</taxon>
        <taxon>Aureimonas</taxon>
    </lineage>
</organism>
<comment type="caution">
    <text evidence="2">The sequence shown here is derived from an EMBL/GenBank/DDBJ whole genome shotgun (WGS) entry which is preliminary data.</text>
</comment>
<accession>A0A917EB01</accession>
<dbReference type="Gene3D" id="3.10.180.10">
    <property type="entry name" value="2,3-Dihydroxybiphenyl 1,2-Dioxygenase, domain 1"/>
    <property type="match status" value="1"/>
</dbReference>
<feature type="domain" description="VOC" evidence="1">
    <location>
        <begin position="5"/>
        <end position="119"/>
    </location>
</feature>
<keyword evidence="3" id="KW-1185">Reference proteome</keyword>
<dbReference type="EMBL" id="BMIQ01000007">
    <property type="protein sequence ID" value="GGE16211.1"/>
    <property type="molecule type" value="Genomic_DNA"/>
</dbReference>
<evidence type="ECO:0000313" key="3">
    <source>
        <dbReference type="Proteomes" id="UP000644699"/>
    </source>
</evidence>
<dbReference type="Pfam" id="PF00903">
    <property type="entry name" value="Glyoxalase"/>
    <property type="match status" value="1"/>
</dbReference>
<evidence type="ECO:0000259" key="1">
    <source>
        <dbReference type="PROSITE" id="PS51819"/>
    </source>
</evidence>
<dbReference type="AlphaFoldDB" id="A0A917EB01"/>
<protein>
    <submittedName>
        <fullName evidence="2">Glyoxalase</fullName>
    </submittedName>
</protein>
<dbReference type="PANTHER" id="PTHR39175:SF1">
    <property type="entry name" value="FAMILY PROTEIN, PUTATIVE (AFU_ORTHOLOGUE AFUA_3G15060)-RELATED"/>
    <property type="match status" value="1"/>
</dbReference>
<dbReference type="InterPro" id="IPR037523">
    <property type="entry name" value="VOC_core"/>
</dbReference>
<dbReference type="PROSITE" id="PS51819">
    <property type="entry name" value="VOC"/>
    <property type="match status" value="1"/>
</dbReference>
<dbReference type="RefSeq" id="WP_188911570.1">
    <property type="nucleotide sequence ID" value="NZ_BMIQ01000007.1"/>
</dbReference>
<dbReference type="Proteomes" id="UP000644699">
    <property type="component" value="Unassembled WGS sequence"/>
</dbReference>
<name>A0A917EB01_9HYPH</name>
<sequence length="121" mass="13464">MRILGLDHIQLAMPPGEEARARAFYAGLLGLTEVGKPPQLADRGGCWFEGEGLRLHLGVEAEFRPARKAHPALLVDDLAGWVRRLEAAGHPAREDRPLEGFRRCYVDDPFGNRIELMQPLA</sequence>
<dbReference type="InterPro" id="IPR029068">
    <property type="entry name" value="Glyas_Bleomycin-R_OHBP_Dase"/>
</dbReference>
<proteinExistence type="predicted"/>
<dbReference type="InterPro" id="IPR004360">
    <property type="entry name" value="Glyas_Fos-R_dOase_dom"/>
</dbReference>
<reference evidence="2" key="1">
    <citation type="journal article" date="2014" name="Int. J. Syst. Evol. Microbiol.">
        <title>Complete genome sequence of Corynebacterium casei LMG S-19264T (=DSM 44701T), isolated from a smear-ripened cheese.</title>
        <authorList>
            <consortium name="US DOE Joint Genome Institute (JGI-PGF)"/>
            <person name="Walter F."/>
            <person name="Albersmeier A."/>
            <person name="Kalinowski J."/>
            <person name="Ruckert C."/>
        </authorList>
    </citation>
    <scope>NUCLEOTIDE SEQUENCE</scope>
    <source>
        <strain evidence="2">CGMCC 1.15367</strain>
    </source>
</reference>
<evidence type="ECO:0000313" key="2">
    <source>
        <dbReference type="EMBL" id="GGE16211.1"/>
    </source>
</evidence>
<reference evidence="2" key="2">
    <citation type="submission" date="2020-09" db="EMBL/GenBank/DDBJ databases">
        <authorList>
            <person name="Sun Q."/>
            <person name="Zhou Y."/>
        </authorList>
    </citation>
    <scope>NUCLEOTIDE SEQUENCE</scope>
    <source>
        <strain evidence="2">CGMCC 1.15367</strain>
    </source>
</reference>